<evidence type="ECO:0000313" key="1">
    <source>
        <dbReference type="EMBL" id="MBD2530033.1"/>
    </source>
</evidence>
<keyword evidence="2" id="KW-1185">Reference proteome</keyword>
<sequence>MSYDAAIASAIIGVNLRQNRRLETASTRNKTHLCGFQTLNLTLVRGGGRKPV</sequence>
<evidence type="ECO:0000313" key="2">
    <source>
        <dbReference type="Proteomes" id="UP000623440"/>
    </source>
</evidence>
<dbReference type="Proteomes" id="UP000623440">
    <property type="component" value="Unassembled WGS sequence"/>
</dbReference>
<evidence type="ECO:0008006" key="3">
    <source>
        <dbReference type="Google" id="ProtNLM"/>
    </source>
</evidence>
<organism evidence="1 2">
    <name type="scientific">Nostoc flagelliforme FACHB-838</name>
    <dbReference type="NCBI Taxonomy" id="2692904"/>
    <lineage>
        <taxon>Bacteria</taxon>
        <taxon>Bacillati</taxon>
        <taxon>Cyanobacteriota</taxon>
        <taxon>Cyanophyceae</taxon>
        <taxon>Nostocales</taxon>
        <taxon>Nostocaceae</taxon>
        <taxon>Nostoc</taxon>
    </lineage>
</organism>
<accession>A0ABR8DL93</accession>
<name>A0ABR8DL93_9NOSO</name>
<gene>
    <name evidence="1" type="ORF">H6G97_10815</name>
</gene>
<dbReference type="RefSeq" id="WP_190940595.1">
    <property type="nucleotide sequence ID" value="NZ_JACJSI010000015.1"/>
</dbReference>
<proteinExistence type="predicted"/>
<comment type="caution">
    <text evidence="1">The sequence shown here is derived from an EMBL/GenBank/DDBJ whole genome shotgun (WGS) entry which is preliminary data.</text>
</comment>
<dbReference type="EMBL" id="JACJSI010000015">
    <property type="protein sequence ID" value="MBD2530033.1"/>
    <property type="molecule type" value="Genomic_DNA"/>
</dbReference>
<protein>
    <recommendedName>
        <fullName evidence="3">Transposase</fullName>
    </recommendedName>
</protein>
<reference evidence="1 2" key="1">
    <citation type="journal article" date="2020" name="ISME J.">
        <title>Comparative genomics reveals insights into cyanobacterial evolution and habitat adaptation.</title>
        <authorList>
            <person name="Chen M.Y."/>
            <person name="Teng W.K."/>
            <person name="Zhao L."/>
            <person name="Hu C.X."/>
            <person name="Zhou Y.K."/>
            <person name="Han B.P."/>
            <person name="Song L.R."/>
            <person name="Shu W.S."/>
        </authorList>
    </citation>
    <scope>NUCLEOTIDE SEQUENCE [LARGE SCALE GENOMIC DNA]</scope>
    <source>
        <strain evidence="1 2">FACHB-838</strain>
    </source>
</reference>